<proteinExistence type="predicted"/>
<organism evidence="1 2">
    <name type="scientific">Marinobacter psychrophilus</name>
    <dbReference type="NCBI Taxonomy" id="330734"/>
    <lineage>
        <taxon>Bacteria</taxon>
        <taxon>Pseudomonadati</taxon>
        <taxon>Pseudomonadota</taxon>
        <taxon>Gammaproteobacteria</taxon>
        <taxon>Pseudomonadales</taxon>
        <taxon>Marinobacteraceae</taxon>
        <taxon>Marinobacter</taxon>
    </lineage>
</organism>
<dbReference type="Proteomes" id="UP000036406">
    <property type="component" value="Chromosome"/>
</dbReference>
<protein>
    <submittedName>
        <fullName evidence="1">Uncharacterized protein</fullName>
    </submittedName>
</protein>
<gene>
    <name evidence="1" type="ORF">ABA45_08455</name>
</gene>
<reference evidence="1 2" key="1">
    <citation type="submission" date="2015-05" db="EMBL/GenBank/DDBJ databases">
        <title>Complete genome of Marinobacter psychrophilus strain 20041T isolated from sea-ice of the Canadian Basin.</title>
        <authorList>
            <person name="Song L."/>
            <person name="Ren L."/>
            <person name="Yu Y."/>
            <person name="Wang X."/>
        </authorList>
    </citation>
    <scope>NUCLEOTIDE SEQUENCE [LARGE SCALE GENOMIC DNA]</scope>
    <source>
        <strain evidence="1 2">20041</strain>
    </source>
</reference>
<evidence type="ECO:0000313" key="1">
    <source>
        <dbReference type="EMBL" id="AKO52448.1"/>
    </source>
</evidence>
<accession>A0A0H4I3U1</accession>
<dbReference type="AlphaFoldDB" id="A0A0H4I3U1"/>
<dbReference type="KEGG" id="mpq:ABA45_08455"/>
<dbReference type="STRING" id="330734.ABA45_08455"/>
<dbReference type="RefSeq" id="WP_048385316.1">
    <property type="nucleotide sequence ID" value="NZ_CP011494.1"/>
</dbReference>
<sequence length="99" mass="10999">MKTYRGDRTIDGLEVTVDGISLDQNFDLKVVSEDGFEWGYEGASPAQLALAILADVRGNEHALANYELFMREIVSNFNNEWEMTAADIDEALENIGARA</sequence>
<dbReference type="InterPro" id="IPR046164">
    <property type="entry name" value="DUF6166"/>
</dbReference>
<dbReference type="PATRIC" id="fig|330734.3.peg.1777"/>
<evidence type="ECO:0000313" key="2">
    <source>
        <dbReference type="Proteomes" id="UP000036406"/>
    </source>
</evidence>
<dbReference type="EMBL" id="CP011494">
    <property type="protein sequence ID" value="AKO52448.1"/>
    <property type="molecule type" value="Genomic_DNA"/>
</dbReference>
<dbReference type="Pfam" id="PF19663">
    <property type="entry name" value="DUF6166"/>
    <property type="match status" value="1"/>
</dbReference>
<name>A0A0H4I3U1_9GAMM</name>
<keyword evidence="2" id="KW-1185">Reference proteome</keyword>